<dbReference type="EMBL" id="JAYDCJ010000003">
    <property type="protein sequence ID" value="MEA1080854.1"/>
    <property type="molecule type" value="Genomic_DNA"/>
</dbReference>
<dbReference type="RefSeq" id="WP_322855339.1">
    <property type="nucleotide sequence ID" value="NZ_JAYDCJ010000003.1"/>
</dbReference>
<dbReference type="Gene3D" id="2.60.120.650">
    <property type="entry name" value="Cupin"/>
    <property type="match status" value="1"/>
</dbReference>
<organism evidence="2 3">
    <name type="scientific">Marinobacter qingdaonensis</name>
    <dbReference type="NCBI Taxonomy" id="3108486"/>
    <lineage>
        <taxon>Bacteria</taxon>
        <taxon>Pseudomonadati</taxon>
        <taxon>Pseudomonadota</taxon>
        <taxon>Gammaproteobacteria</taxon>
        <taxon>Pseudomonadales</taxon>
        <taxon>Marinobacteraceae</taxon>
        <taxon>Marinobacter</taxon>
    </lineage>
</organism>
<gene>
    <name evidence="2" type="ORF">U5822_09240</name>
</gene>
<sequence>MQQLSRTDLQALLSDPARDVWVTLHEIEQVPTLRGVFAAMANALRSSLPPRYGNVQYCTGSLFISRGKASTPFHMDYGSNLLLQLAGEKRFLAYSPNDPEMVSKQSLGEFFRGEANPLSQVYDPSFDQRALTVELKPGLGVYMPSTSPHRTETLSRDLSITASLSFVSPLADQIRRASLFDTRLPGLRFLPDPVKYGVVAIDEWLERLKGHDEVRHKSFKRPAF</sequence>
<keyword evidence="3" id="KW-1185">Reference proteome</keyword>
<accession>A0ABU5NYG9</accession>
<evidence type="ECO:0000313" key="2">
    <source>
        <dbReference type="EMBL" id="MEA1080854.1"/>
    </source>
</evidence>
<feature type="domain" description="JmjC" evidence="1">
    <location>
        <begin position="19"/>
        <end position="183"/>
    </location>
</feature>
<evidence type="ECO:0000259" key="1">
    <source>
        <dbReference type="PROSITE" id="PS51184"/>
    </source>
</evidence>
<dbReference type="SUPFAM" id="SSF51197">
    <property type="entry name" value="Clavaminate synthase-like"/>
    <property type="match status" value="1"/>
</dbReference>
<proteinExistence type="predicted"/>
<name>A0ABU5NYG9_9GAMM</name>
<dbReference type="Pfam" id="PF13621">
    <property type="entry name" value="Cupin_8"/>
    <property type="match status" value="1"/>
</dbReference>
<dbReference type="InterPro" id="IPR041667">
    <property type="entry name" value="Cupin_8"/>
</dbReference>
<comment type="caution">
    <text evidence="2">The sequence shown here is derived from an EMBL/GenBank/DDBJ whole genome shotgun (WGS) entry which is preliminary data.</text>
</comment>
<reference evidence="2 3" key="1">
    <citation type="submission" date="2023-12" db="EMBL/GenBank/DDBJ databases">
        <title>Marinobacter qingdaonensis sp. nov., isolated from the intertidal sediment of Qingdao, PR China.</title>
        <authorList>
            <person name="Li Y."/>
        </authorList>
    </citation>
    <scope>NUCLEOTIDE SEQUENCE [LARGE SCALE GENOMIC DNA]</scope>
    <source>
        <strain evidence="2 3">ASW11-75</strain>
    </source>
</reference>
<evidence type="ECO:0000313" key="3">
    <source>
        <dbReference type="Proteomes" id="UP001305746"/>
    </source>
</evidence>
<dbReference type="InterPro" id="IPR003347">
    <property type="entry name" value="JmjC_dom"/>
</dbReference>
<dbReference type="PROSITE" id="PS51184">
    <property type="entry name" value="JMJC"/>
    <property type="match status" value="1"/>
</dbReference>
<dbReference type="Proteomes" id="UP001305746">
    <property type="component" value="Unassembled WGS sequence"/>
</dbReference>
<dbReference type="SMART" id="SM00558">
    <property type="entry name" value="JmjC"/>
    <property type="match status" value="1"/>
</dbReference>
<protein>
    <submittedName>
        <fullName evidence="2">Cupin-like domain-containing protein</fullName>
    </submittedName>
</protein>